<dbReference type="SUPFAM" id="SSF47090">
    <property type="entry name" value="PGBD-like"/>
    <property type="match status" value="2"/>
</dbReference>
<evidence type="ECO:0000313" key="3">
    <source>
        <dbReference type="Proteomes" id="UP000000771"/>
    </source>
</evidence>
<dbReference type="RefSeq" id="WP_012784126.1">
    <property type="nucleotide sequence ID" value="NC_013124.1"/>
</dbReference>
<gene>
    <name evidence="2" type="ordered locus">Afer_0032</name>
</gene>
<name>C7M1F8_ACIFD</name>
<evidence type="ECO:0000313" key="2">
    <source>
        <dbReference type="EMBL" id="ACU53007.1"/>
    </source>
</evidence>
<dbReference type="InterPro" id="IPR002477">
    <property type="entry name" value="Peptidoglycan-bd-like"/>
</dbReference>
<dbReference type="eggNOG" id="COG3409">
    <property type="taxonomic scope" value="Bacteria"/>
</dbReference>
<dbReference type="HOGENOM" id="CLU_049583_0_0_11"/>
<feature type="domain" description="Peptidoglycan binding-like" evidence="1">
    <location>
        <begin position="86"/>
        <end position="141"/>
    </location>
</feature>
<dbReference type="AlphaFoldDB" id="C7M1F8"/>
<keyword evidence="3" id="KW-1185">Reference proteome</keyword>
<dbReference type="KEGG" id="afo:Afer_0032"/>
<proteinExistence type="predicted"/>
<dbReference type="STRING" id="525909.Afer_0032"/>
<protein>
    <submittedName>
        <fullName evidence="2">Peptidoglycan-binding domain 1 protein</fullName>
    </submittedName>
</protein>
<dbReference type="InterPro" id="IPR036366">
    <property type="entry name" value="PGBDSf"/>
</dbReference>
<dbReference type="Gene3D" id="1.10.101.10">
    <property type="entry name" value="PGBD-like superfamily/PGBD"/>
    <property type="match status" value="2"/>
</dbReference>
<sequence length="323" mass="35520">MPFVSLRGGERSERVEDLCRRLRRLGFELEVRDEFDDEVAEAIVAFQRRRGLPETGVVDLVTWRAVVEAGFRIGDRLLYLKRPALRGDDVAWLQGKLGSLGFDPGRVDGIFGPRTRSALMEFQANMGLPADGMCGAATIEELRRVDLHHGAHVHGVIERLSRADRHSRFSDVAVVVAAEAALEGVADLVAARVRRRGGRSVVLVSDVQSELARTINDVAPDVFVHLGYSLGGRYVAYYSGYNYVSPVGRQLAEVVSQTAGAVRGLVERGMSIPILRETRAPGVSIAFSNPHEWWMLAPDLSDIIVTSVEAVVCRARPTGNHRD</sequence>
<reference evidence="2 3" key="1">
    <citation type="journal article" date="2009" name="Stand. Genomic Sci.">
        <title>Complete genome sequence of Acidimicrobium ferrooxidans type strain (ICP).</title>
        <authorList>
            <person name="Clum A."/>
            <person name="Nolan M."/>
            <person name="Lang E."/>
            <person name="Glavina Del Rio T."/>
            <person name="Tice H."/>
            <person name="Copeland A."/>
            <person name="Cheng J.F."/>
            <person name="Lucas S."/>
            <person name="Chen F."/>
            <person name="Bruce D."/>
            <person name="Goodwin L."/>
            <person name="Pitluck S."/>
            <person name="Ivanova N."/>
            <person name="Mavrommatis K."/>
            <person name="Mikhailova N."/>
            <person name="Pati A."/>
            <person name="Chen A."/>
            <person name="Palaniappan K."/>
            <person name="Goker M."/>
            <person name="Spring S."/>
            <person name="Land M."/>
            <person name="Hauser L."/>
            <person name="Chang Y.J."/>
            <person name="Jeffries C.C."/>
            <person name="Chain P."/>
            <person name="Bristow J."/>
            <person name="Eisen J.A."/>
            <person name="Markowitz V."/>
            <person name="Hugenholtz P."/>
            <person name="Kyrpides N.C."/>
            <person name="Klenk H.P."/>
            <person name="Lapidus A."/>
        </authorList>
    </citation>
    <scope>NUCLEOTIDE SEQUENCE [LARGE SCALE GENOMIC DNA]</scope>
    <source>
        <strain evidence="3">DSM 10331 / JCM 15462 / NBRC 103882 / ICP</strain>
    </source>
</reference>
<dbReference type="OrthoDB" id="9815541at2"/>
<accession>C7M1F8</accession>
<organism evidence="2 3">
    <name type="scientific">Acidimicrobium ferrooxidans (strain DSM 10331 / JCM 15462 / NBRC 103882 / ICP)</name>
    <dbReference type="NCBI Taxonomy" id="525909"/>
    <lineage>
        <taxon>Bacteria</taxon>
        <taxon>Bacillati</taxon>
        <taxon>Actinomycetota</taxon>
        <taxon>Acidimicrobiia</taxon>
        <taxon>Acidimicrobiales</taxon>
        <taxon>Acidimicrobiaceae</taxon>
        <taxon>Acidimicrobium</taxon>
    </lineage>
</organism>
<dbReference type="EMBL" id="CP001631">
    <property type="protein sequence ID" value="ACU53007.1"/>
    <property type="molecule type" value="Genomic_DNA"/>
</dbReference>
<dbReference type="Proteomes" id="UP000000771">
    <property type="component" value="Chromosome"/>
</dbReference>
<dbReference type="Pfam" id="PF01471">
    <property type="entry name" value="PG_binding_1"/>
    <property type="match status" value="2"/>
</dbReference>
<evidence type="ECO:0000259" key="1">
    <source>
        <dbReference type="Pfam" id="PF01471"/>
    </source>
</evidence>
<feature type="domain" description="Peptidoglycan binding-like" evidence="1">
    <location>
        <begin position="12"/>
        <end position="65"/>
    </location>
</feature>
<dbReference type="InterPro" id="IPR036365">
    <property type="entry name" value="PGBD-like_sf"/>
</dbReference>